<dbReference type="PANTHER" id="PTHR11863">
    <property type="entry name" value="STEROL DESATURASE"/>
    <property type="match status" value="1"/>
</dbReference>
<dbReference type="AlphaFoldDB" id="A0A840SPT5"/>
<proteinExistence type="predicted"/>
<feature type="transmembrane region" description="Helical" evidence="5">
    <location>
        <begin position="78"/>
        <end position="102"/>
    </location>
</feature>
<keyword evidence="2 5" id="KW-0812">Transmembrane</keyword>
<evidence type="ECO:0000313" key="7">
    <source>
        <dbReference type="EMBL" id="MBB5222418.1"/>
    </source>
</evidence>
<dbReference type="GO" id="GO:0005506">
    <property type="term" value="F:iron ion binding"/>
    <property type="evidence" value="ECO:0007669"/>
    <property type="project" value="InterPro"/>
</dbReference>
<feature type="transmembrane region" description="Helical" evidence="5">
    <location>
        <begin position="138"/>
        <end position="157"/>
    </location>
</feature>
<dbReference type="EMBL" id="JACHFM010000002">
    <property type="protein sequence ID" value="MBB5222418.1"/>
    <property type="molecule type" value="Genomic_DNA"/>
</dbReference>
<dbReference type="InterPro" id="IPR050307">
    <property type="entry name" value="Sterol_Desaturase_Related"/>
</dbReference>
<feature type="domain" description="Fatty acid hydroxylase" evidence="6">
    <location>
        <begin position="179"/>
        <end position="307"/>
    </location>
</feature>
<reference evidence="7 8" key="1">
    <citation type="submission" date="2020-08" db="EMBL/GenBank/DDBJ databases">
        <title>Genomic Encyclopedia of Type Strains, Phase IV (KMG-IV): sequencing the most valuable type-strain genomes for metagenomic binning, comparative biology and taxonomic classification.</title>
        <authorList>
            <person name="Goeker M."/>
        </authorList>
    </citation>
    <scope>NUCLEOTIDE SEQUENCE [LARGE SCALE GENOMIC DNA]</scope>
    <source>
        <strain evidence="7 8">DSM 101730</strain>
    </source>
</reference>
<comment type="caution">
    <text evidence="7">The sequence shown here is derived from an EMBL/GenBank/DDBJ whole genome shotgun (WGS) entry which is preliminary data.</text>
</comment>
<evidence type="ECO:0000256" key="1">
    <source>
        <dbReference type="ARBA" id="ARBA00004370"/>
    </source>
</evidence>
<dbReference type="GO" id="GO:0016020">
    <property type="term" value="C:membrane"/>
    <property type="evidence" value="ECO:0007669"/>
    <property type="project" value="UniProtKB-SubCell"/>
</dbReference>
<comment type="subcellular location">
    <subcellularLocation>
        <location evidence="1">Membrane</location>
    </subcellularLocation>
</comment>
<organism evidence="7 8">
    <name type="scientific">Amaricoccus macauensis</name>
    <dbReference type="NCBI Taxonomy" id="57001"/>
    <lineage>
        <taxon>Bacteria</taxon>
        <taxon>Pseudomonadati</taxon>
        <taxon>Pseudomonadota</taxon>
        <taxon>Alphaproteobacteria</taxon>
        <taxon>Rhodobacterales</taxon>
        <taxon>Paracoccaceae</taxon>
        <taxon>Amaricoccus</taxon>
    </lineage>
</organism>
<dbReference type="InterPro" id="IPR006694">
    <property type="entry name" value="Fatty_acid_hydroxylase"/>
</dbReference>
<sequence length="347" mass="40318">MDDLQFGKRNKRGDWTPNEPVALAPLFRLPFSLRAFFAWLPHYFLPWNLLFAASAVAYWAWIIPPVETMRTLGWGWPLYLYAVNALATFLFYGAFELNLYVLKRQDRRFKYNGRFPAEQKNKAFWFERQNLDNILRTFLSGVTIWTACEVLVLWAFANGYAPWLAFADHPVWLACLALAVPVIHEFHFFCIHRLIHTPFLYRWVHSVHHNSVNPSPWSSLSMHPVEHLLYFGTVFYHLILPSNPVLALYQLHYASFGAIPGHVGFDKVEVGEDHAIDSHAYAHYLHHKYFEVNYGDALIPLDKWFGTWHDGSPEGEARMNDRYRRRKARLAAAAAEKARRTGTAANP</sequence>
<dbReference type="GO" id="GO:0008610">
    <property type="term" value="P:lipid biosynthetic process"/>
    <property type="evidence" value="ECO:0007669"/>
    <property type="project" value="InterPro"/>
</dbReference>
<feature type="transmembrane region" description="Helical" evidence="5">
    <location>
        <begin position="47"/>
        <end position="66"/>
    </location>
</feature>
<accession>A0A840SPT5</accession>
<keyword evidence="3 5" id="KW-1133">Transmembrane helix</keyword>
<dbReference type="Pfam" id="PF04116">
    <property type="entry name" value="FA_hydroxylase"/>
    <property type="match status" value="1"/>
</dbReference>
<evidence type="ECO:0000313" key="8">
    <source>
        <dbReference type="Proteomes" id="UP000549457"/>
    </source>
</evidence>
<evidence type="ECO:0000256" key="2">
    <source>
        <dbReference type="ARBA" id="ARBA00022692"/>
    </source>
</evidence>
<evidence type="ECO:0000256" key="5">
    <source>
        <dbReference type="SAM" id="Phobius"/>
    </source>
</evidence>
<feature type="transmembrane region" description="Helical" evidence="5">
    <location>
        <begin position="169"/>
        <end position="191"/>
    </location>
</feature>
<protein>
    <submittedName>
        <fullName evidence="7">Sterol desaturase/sphingolipid hydroxylase (Fatty acid hydroxylase superfamily)</fullName>
    </submittedName>
</protein>
<dbReference type="Proteomes" id="UP000549457">
    <property type="component" value="Unassembled WGS sequence"/>
</dbReference>
<name>A0A840SPT5_9RHOB</name>
<evidence type="ECO:0000256" key="4">
    <source>
        <dbReference type="ARBA" id="ARBA00023136"/>
    </source>
</evidence>
<evidence type="ECO:0000259" key="6">
    <source>
        <dbReference type="Pfam" id="PF04116"/>
    </source>
</evidence>
<keyword evidence="4 5" id="KW-0472">Membrane</keyword>
<dbReference type="GO" id="GO:0016491">
    <property type="term" value="F:oxidoreductase activity"/>
    <property type="evidence" value="ECO:0007669"/>
    <property type="project" value="InterPro"/>
</dbReference>
<gene>
    <name evidence="7" type="ORF">HNP73_002354</name>
</gene>
<evidence type="ECO:0000256" key="3">
    <source>
        <dbReference type="ARBA" id="ARBA00022989"/>
    </source>
</evidence>
<keyword evidence="8" id="KW-1185">Reference proteome</keyword>
<dbReference type="RefSeq" id="WP_184149212.1">
    <property type="nucleotide sequence ID" value="NZ_JACHFM010000002.1"/>
</dbReference>